<dbReference type="Proteomes" id="UP000176349">
    <property type="component" value="Unassembled WGS sequence"/>
</dbReference>
<dbReference type="NCBIfam" id="TIGR02258">
    <property type="entry name" value="2_5_ligase"/>
    <property type="match status" value="1"/>
</dbReference>
<feature type="active site" description="Proton acceptor" evidence="2">
    <location>
        <position position="134"/>
    </location>
</feature>
<dbReference type="Pfam" id="PF02834">
    <property type="entry name" value="LigT_PEase"/>
    <property type="match status" value="1"/>
</dbReference>
<dbReference type="EMBL" id="MHKV01000016">
    <property type="protein sequence ID" value="OGY97297.1"/>
    <property type="molecule type" value="Genomic_DNA"/>
</dbReference>
<dbReference type="HAMAP" id="MF_01940">
    <property type="entry name" value="RNA_CPDase"/>
    <property type="match status" value="1"/>
</dbReference>
<dbReference type="GO" id="GO:0008664">
    <property type="term" value="F:RNA 2',3'-cyclic 3'-phosphodiesterase activity"/>
    <property type="evidence" value="ECO:0007669"/>
    <property type="project" value="UniProtKB-EC"/>
</dbReference>
<feature type="short sequence motif" description="HXTX 1" evidence="2">
    <location>
        <begin position="44"/>
        <end position="47"/>
    </location>
</feature>
<keyword evidence="4" id="KW-0436">Ligase</keyword>
<dbReference type="GO" id="GO:0016874">
    <property type="term" value="F:ligase activity"/>
    <property type="evidence" value="ECO:0007669"/>
    <property type="project" value="UniProtKB-KW"/>
</dbReference>
<organism evidence="4 5">
    <name type="scientific">Candidatus Liptonbacteria bacterium GWC1_60_9</name>
    <dbReference type="NCBI Taxonomy" id="1798645"/>
    <lineage>
        <taxon>Bacteria</taxon>
        <taxon>Candidatus Liptoniibacteriota</taxon>
    </lineage>
</organism>
<keyword evidence="1 2" id="KW-0378">Hydrolase</keyword>
<reference evidence="4 5" key="1">
    <citation type="journal article" date="2016" name="Nat. Commun.">
        <title>Thousands of microbial genomes shed light on interconnected biogeochemical processes in an aquifer system.</title>
        <authorList>
            <person name="Anantharaman K."/>
            <person name="Brown C.T."/>
            <person name="Hug L.A."/>
            <person name="Sharon I."/>
            <person name="Castelle C.J."/>
            <person name="Probst A.J."/>
            <person name="Thomas B.C."/>
            <person name="Singh A."/>
            <person name="Wilkins M.J."/>
            <person name="Karaoz U."/>
            <person name="Brodie E.L."/>
            <person name="Williams K.H."/>
            <person name="Hubbard S.S."/>
            <person name="Banfield J.F."/>
        </authorList>
    </citation>
    <scope>NUCLEOTIDE SEQUENCE [LARGE SCALE GENOMIC DNA]</scope>
</reference>
<feature type="active site" description="Proton donor" evidence="2">
    <location>
        <position position="44"/>
    </location>
</feature>
<protein>
    <recommendedName>
        <fullName evidence="2">RNA 2',3'-cyclic phosphodiesterase</fullName>
        <shortName evidence="2">RNA 2',3'-CPDase</shortName>
        <ecNumber evidence="2">3.1.4.58</ecNumber>
    </recommendedName>
</protein>
<dbReference type="GO" id="GO:0004113">
    <property type="term" value="F:2',3'-cyclic-nucleotide 3'-phosphodiesterase activity"/>
    <property type="evidence" value="ECO:0007669"/>
    <property type="project" value="InterPro"/>
</dbReference>
<dbReference type="EC" id="3.1.4.58" evidence="2"/>
<evidence type="ECO:0000256" key="2">
    <source>
        <dbReference type="HAMAP-Rule" id="MF_01940"/>
    </source>
</evidence>
<gene>
    <name evidence="4" type="ORF">A2128_03255</name>
</gene>
<dbReference type="InterPro" id="IPR004175">
    <property type="entry name" value="RNA_CPDase"/>
</dbReference>
<accession>A0A1G2C9Y3</accession>
<dbReference type="Gene3D" id="3.90.1140.10">
    <property type="entry name" value="Cyclic phosphodiesterase"/>
    <property type="match status" value="1"/>
</dbReference>
<comment type="caution">
    <text evidence="4">The sequence shown here is derived from an EMBL/GenBank/DDBJ whole genome shotgun (WGS) entry which is preliminary data.</text>
</comment>
<feature type="short sequence motif" description="HXTX 2" evidence="2">
    <location>
        <begin position="134"/>
        <end position="137"/>
    </location>
</feature>
<comment type="function">
    <text evidence="2">Hydrolyzes RNA 2',3'-cyclic phosphodiester to an RNA 2'-phosphomonoester.</text>
</comment>
<comment type="similarity">
    <text evidence="2">Belongs to the 2H phosphoesterase superfamily. ThpR family.</text>
</comment>
<dbReference type="AlphaFoldDB" id="A0A1G2C9Y3"/>
<feature type="domain" description="Phosphoesterase HXTX" evidence="3">
    <location>
        <begin position="11"/>
        <end position="95"/>
    </location>
</feature>
<dbReference type="InterPro" id="IPR009097">
    <property type="entry name" value="Cyclic_Pdiesterase"/>
</dbReference>
<proteinExistence type="inferred from homology"/>
<evidence type="ECO:0000259" key="3">
    <source>
        <dbReference type="Pfam" id="PF02834"/>
    </source>
</evidence>
<evidence type="ECO:0000313" key="5">
    <source>
        <dbReference type="Proteomes" id="UP000176349"/>
    </source>
</evidence>
<evidence type="ECO:0000313" key="4">
    <source>
        <dbReference type="EMBL" id="OGY97297.1"/>
    </source>
</evidence>
<sequence length="189" mass="21212">MQRRLFVAINLPERAVREIDAEVAALEPIFKNAPVRFLSPETWHLTLTFLGEQDDEALGEIVHAAEETAADVSVFPLRLAKLLYGPPGRTPRMIWLGADRESTDRLAALKVRFDGALRERAVRIGETERRFEGHLTLARFAGHVPALPPLDMARPIEFEALSLDLMESLPESEGARYDCLGKVPFNELQ</sequence>
<dbReference type="SUPFAM" id="SSF55144">
    <property type="entry name" value="LigT-like"/>
    <property type="match status" value="1"/>
</dbReference>
<dbReference type="InterPro" id="IPR014051">
    <property type="entry name" value="Phosphoesterase_HXTX"/>
</dbReference>
<comment type="catalytic activity">
    <reaction evidence="2">
        <text>a 3'-end 2',3'-cyclophospho-ribonucleotide-RNA + H2O = a 3'-end 2'-phospho-ribonucleotide-RNA + H(+)</text>
        <dbReference type="Rhea" id="RHEA:11828"/>
        <dbReference type="Rhea" id="RHEA-COMP:10464"/>
        <dbReference type="Rhea" id="RHEA-COMP:17353"/>
        <dbReference type="ChEBI" id="CHEBI:15377"/>
        <dbReference type="ChEBI" id="CHEBI:15378"/>
        <dbReference type="ChEBI" id="CHEBI:83064"/>
        <dbReference type="ChEBI" id="CHEBI:173113"/>
        <dbReference type="EC" id="3.1.4.58"/>
    </reaction>
</comment>
<name>A0A1G2C9Y3_9BACT</name>
<dbReference type="PANTHER" id="PTHR35561:SF1">
    <property type="entry name" value="RNA 2',3'-CYCLIC PHOSPHODIESTERASE"/>
    <property type="match status" value="1"/>
</dbReference>
<evidence type="ECO:0000256" key="1">
    <source>
        <dbReference type="ARBA" id="ARBA00022801"/>
    </source>
</evidence>
<dbReference type="PANTHER" id="PTHR35561">
    <property type="entry name" value="RNA 2',3'-CYCLIC PHOSPHODIESTERASE"/>
    <property type="match status" value="1"/>
</dbReference>